<reference evidence="2 3" key="1">
    <citation type="journal article" date="2016" name="Sci. Rep.">
        <title>A novel ammonia-oxidizing archaeon from wastewater treatment plant: Its enrichment, physiological and genomic characteristics.</title>
        <authorList>
            <person name="Li Y."/>
            <person name="Ding K."/>
            <person name="Wen X."/>
            <person name="Zhang B."/>
            <person name="Shen B."/>
            <person name="Yang Y."/>
        </authorList>
    </citation>
    <scope>NUCLEOTIDE SEQUENCE [LARGE SCALE GENOMIC DNA]</scope>
    <source>
        <strain evidence="2 3">SAT1</strain>
    </source>
</reference>
<keyword evidence="2" id="KW-0489">Methyltransferase</keyword>
<gene>
    <name evidence="2" type="ORF">SU86_006000</name>
</gene>
<dbReference type="OrthoDB" id="130682at2157"/>
<dbReference type="KEGG" id="tah:SU86_006000"/>
<dbReference type="GO" id="GO:0008168">
    <property type="term" value="F:methyltransferase activity"/>
    <property type="evidence" value="ECO:0007669"/>
    <property type="project" value="UniProtKB-KW"/>
</dbReference>
<protein>
    <submittedName>
        <fullName evidence="2">Tetrahydromethanopterin S-methyltransferase subunit A</fullName>
    </submittedName>
</protein>
<dbReference type="GeneID" id="24875952"/>
<name>A0A3G1B326_9ARCH</name>
<proteinExistence type="predicted"/>
<dbReference type="Pfam" id="PF04208">
    <property type="entry name" value="MtrA"/>
    <property type="match status" value="1"/>
</dbReference>
<evidence type="ECO:0000256" key="1">
    <source>
        <dbReference type="ARBA" id="ARBA00022679"/>
    </source>
</evidence>
<sequence>MNLGELAGEVCKKIFPILEEKFAGNHTSKIAICTLSSIDLLKEISQSNMMEKIAIVGRLLSENKGIDELIRFVNYNPGLNTIIVCGKEVTGHRTGHALFCLHKYGTDQNNRIINSTSPDPVLTVSKKEIIQFQNQVKLIDKIGEMHLPNITSLIQ</sequence>
<evidence type="ECO:0000313" key="3">
    <source>
        <dbReference type="Proteomes" id="UP000266745"/>
    </source>
</evidence>
<dbReference type="GO" id="GO:0032259">
    <property type="term" value="P:methylation"/>
    <property type="evidence" value="ECO:0007669"/>
    <property type="project" value="UniProtKB-KW"/>
</dbReference>
<dbReference type="EMBL" id="CP011097">
    <property type="protein sequence ID" value="AJZ75992.1"/>
    <property type="molecule type" value="Genomic_DNA"/>
</dbReference>
<accession>A0A3G1B326</accession>
<dbReference type="RefSeq" id="WP_048188883.1">
    <property type="nucleotide sequence ID" value="NZ_CP011097.1"/>
</dbReference>
<evidence type="ECO:0000313" key="2">
    <source>
        <dbReference type="EMBL" id="AJZ75992.1"/>
    </source>
</evidence>
<organism evidence="2 3">
    <name type="scientific">Candidatus Nitrosotenuis cloacae</name>
    <dbReference type="NCBI Taxonomy" id="1603555"/>
    <lineage>
        <taxon>Archaea</taxon>
        <taxon>Nitrososphaerota</taxon>
        <taxon>Candidatus Nitrosotenuis</taxon>
    </lineage>
</organism>
<dbReference type="InterPro" id="IPR030688">
    <property type="entry name" value="MeTrfase_MtrA/MtxA"/>
</dbReference>
<keyword evidence="1 2" id="KW-0808">Transferase</keyword>
<dbReference type="AlphaFoldDB" id="A0A3G1B326"/>
<keyword evidence="3" id="KW-1185">Reference proteome</keyword>
<dbReference type="Proteomes" id="UP000266745">
    <property type="component" value="Chromosome"/>
</dbReference>
<dbReference type="STRING" id="1603555.SU86_006000"/>